<dbReference type="Gene3D" id="2.160.20.120">
    <property type="match status" value="1"/>
</dbReference>
<feature type="domain" description="DUF7666" evidence="1">
    <location>
        <begin position="203"/>
        <end position="296"/>
    </location>
</feature>
<evidence type="ECO:0000259" key="1">
    <source>
        <dbReference type="Pfam" id="PF24703"/>
    </source>
</evidence>
<sequence length="304" mass="32819">MTEITVRSQADWDALRKRADLNYSDWEICIRGGRVRVAPREGAGLDIRAYGTATVEAYDTVTVRAYGTSTVLAYDTATVLAYDTVTVEAYGTSTVEAYDTVTVRAYGTATVEAYDTSAVEAYDTVTVRACGTATVEAYDTVTVRAYDTVTVKCTPLVAIYKHHPEALASGGVLIDVSSLNLSDPRGWAQVYGAVRDGSGYATLYKALPNDLTSGQSYGKKTLWEIGSTVRCEDWQDSPECGHGLHLSPTPALAAQYADRPERFLECRVLVDTLLPILGGGAAKCKVPEAYVVREVDRRGTPVAP</sequence>
<protein>
    <recommendedName>
        <fullName evidence="1">DUF7666 domain-containing protein</fullName>
    </recommendedName>
</protein>
<proteinExistence type="predicted"/>
<dbReference type="EMBL" id="PP511596">
    <property type="protein sequence ID" value="XCD05749.1"/>
    <property type="molecule type" value="Genomic_DNA"/>
</dbReference>
<evidence type="ECO:0000313" key="2">
    <source>
        <dbReference type="EMBL" id="XCD05749.1"/>
    </source>
</evidence>
<reference evidence="2" key="1">
    <citation type="submission" date="2024-03" db="EMBL/GenBank/DDBJ databases">
        <title>Diverse circular DNA viruses in blood, oral, and fecal samples of captive lemurs.</title>
        <authorList>
            <person name="Paietta E.N."/>
            <person name="Kraberger S."/>
            <person name="Lund M.C."/>
            <person name="Custer J.M."/>
            <person name="Vargas K.M."/>
            <person name="Ehmke E.E."/>
            <person name="Yoder A.D."/>
            <person name="Varsani A."/>
        </authorList>
    </citation>
    <scope>NUCLEOTIDE SEQUENCE</scope>
    <source>
        <strain evidence="2">Duke_24SF_44</strain>
    </source>
</reference>
<dbReference type="InterPro" id="IPR056083">
    <property type="entry name" value="DUF7666"/>
</dbReference>
<dbReference type="Pfam" id="PF24703">
    <property type="entry name" value="DUF7666"/>
    <property type="match status" value="1"/>
</dbReference>
<organism evidence="2">
    <name type="scientific">Dulem virus 38</name>
    <dbReference type="NCBI Taxonomy" id="3145756"/>
    <lineage>
        <taxon>Viruses</taxon>
        <taxon>Duplodnaviria</taxon>
        <taxon>Heunggongvirae</taxon>
        <taxon>Uroviricota</taxon>
        <taxon>Caudoviricetes</taxon>
    </lineage>
</organism>
<accession>A0AAU8B2G4</accession>
<name>A0AAU8B2G4_9CAUD</name>